<accession>A0A161IM30</accession>
<name>A0A161IM30_9MICO</name>
<dbReference type="PATRIC" id="fig|1300344.3.peg.2108"/>
<keyword evidence="2" id="KW-1185">Reference proteome</keyword>
<evidence type="ECO:0000313" key="1">
    <source>
        <dbReference type="EMBL" id="ANC31640.1"/>
    </source>
</evidence>
<dbReference type="AlphaFoldDB" id="A0A161IM30"/>
<protein>
    <submittedName>
        <fullName evidence="1">Uncharacterized protein</fullName>
    </submittedName>
</protein>
<dbReference type="EMBL" id="CP014209">
    <property type="protein sequence ID" value="ANC31640.1"/>
    <property type="molecule type" value="Genomic_DNA"/>
</dbReference>
<dbReference type="KEGG" id="ido:I598_2098"/>
<organism evidence="1 2">
    <name type="scientific">Isoptericola dokdonensis DS-3</name>
    <dbReference type="NCBI Taxonomy" id="1300344"/>
    <lineage>
        <taxon>Bacteria</taxon>
        <taxon>Bacillati</taxon>
        <taxon>Actinomycetota</taxon>
        <taxon>Actinomycetes</taxon>
        <taxon>Micrococcales</taxon>
        <taxon>Promicromonosporaceae</taxon>
        <taxon>Isoptericola</taxon>
    </lineage>
</organism>
<dbReference type="Proteomes" id="UP000076794">
    <property type="component" value="Chromosome"/>
</dbReference>
<proteinExistence type="predicted"/>
<gene>
    <name evidence="1" type="ORF">I598_2098</name>
</gene>
<evidence type="ECO:0000313" key="2">
    <source>
        <dbReference type="Proteomes" id="UP000076794"/>
    </source>
</evidence>
<reference evidence="1 2" key="1">
    <citation type="submission" date="2016-01" db="EMBL/GenBank/DDBJ databases">
        <title>Complete genome sequence of a soil Actinobacterium, Isoptericola dokdonensis DS-3.</title>
        <authorList>
            <person name="Kwon S.-K."/>
            <person name="Kim J.F."/>
        </authorList>
    </citation>
    <scope>NUCLEOTIDE SEQUENCE [LARGE SCALE GENOMIC DNA]</scope>
    <source>
        <strain evidence="1 2">DS-3</strain>
    </source>
</reference>
<sequence>MKGPRVLFVTTLVLVALGLLAAALVAGLQR</sequence>